<evidence type="ECO:0000313" key="2">
    <source>
        <dbReference type="Proteomes" id="UP000282076"/>
    </source>
</evidence>
<proteinExistence type="predicted"/>
<protein>
    <submittedName>
        <fullName evidence="1">Uncharacterized protein</fullName>
    </submittedName>
</protein>
<dbReference type="AlphaFoldDB" id="A0A494Y437"/>
<reference evidence="1 2" key="1">
    <citation type="submission" date="2018-10" db="EMBL/GenBank/DDBJ databases">
        <title>Cohnella sp. M2MS4P-1, whole genome shotgun sequence.</title>
        <authorList>
            <person name="Tuo L."/>
        </authorList>
    </citation>
    <scope>NUCLEOTIDE SEQUENCE [LARGE SCALE GENOMIC DNA]</scope>
    <source>
        <strain evidence="1 2">M2MS4P-1</strain>
    </source>
</reference>
<keyword evidence="2" id="KW-1185">Reference proteome</keyword>
<accession>A0A494Y437</accession>
<dbReference type="RefSeq" id="WP_120975192.1">
    <property type="nucleotide sequence ID" value="NZ_RBZM01000003.1"/>
</dbReference>
<comment type="caution">
    <text evidence="1">The sequence shown here is derived from an EMBL/GenBank/DDBJ whole genome shotgun (WGS) entry which is preliminary data.</text>
</comment>
<gene>
    <name evidence="1" type="ORF">D7Z26_06185</name>
</gene>
<organism evidence="1 2">
    <name type="scientific">Cohnella endophytica</name>
    <dbReference type="NCBI Taxonomy" id="2419778"/>
    <lineage>
        <taxon>Bacteria</taxon>
        <taxon>Bacillati</taxon>
        <taxon>Bacillota</taxon>
        <taxon>Bacilli</taxon>
        <taxon>Bacillales</taxon>
        <taxon>Paenibacillaceae</taxon>
        <taxon>Cohnella</taxon>
    </lineage>
</organism>
<name>A0A494Y437_9BACL</name>
<sequence length="154" mass="16773">MNFKKEFSKFTGHLVLEFAAMSEKFADALKDSAHHSGEKILEAVDEFIVPSSVLAEKLSTAVIKGEREQVLRAVEGLIPPSSKLIHKFADAVKDGANKVGDKMMTALEEAAISTPVDAKKLEEAIKGGTNYANEKMMTAVDDFVNLIKTFKASK</sequence>
<dbReference type="Proteomes" id="UP000282076">
    <property type="component" value="Unassembled WGS sequence"/>
</dbReference>
<dbReference type="EMBL" id="RBZM01000003">
    <property type="protein sequence ID" value="RKP56225.1"/>
    <property type="molecule type" value="Genomic_DNA"/>
</dbReference>
<evidence type="ECO:0000313" key="1">
    <source>
        <dbReference type="EMBL" id="RKP56225.1"/>
    </source>
</evidence>